<dbReference type="EMBL" id="JABXBU010000003">
    <property type="protein sequence ID" value="KAF8792613.1"/>
    <property type="molecule type" value="Genomic_DNA"/>
</dbReference>
<evidence type="ECO:0000313" key="2">
    <source>
        <dbReference type="Proteomes" id="UP000807504"/>
    </source>
</evidence>
<organism evidence="1 2">
    <name type="scientific">Argiope bruennichi</name>
    <name type="common">Wasp spider</name>
    <name type="synonym">Aranea bruennichi</name>
    <dbReference type="NCBI Taxonomy" id="94029"/>
    <lineage>
        <taxon>Eukaryota</taxon>
        <taxon>Metazoa</taxon>
        <taxon>Ecdysozoa</taxon>
        <taxon>Arthropoda</taxon>
        <taxon>Chelicerata</taxon>
        <taxon>Arachnida</taxon>
        <taxon>Araneae</taxon>
        <taxon>Araneomorphae</taxon>
        <taxon>Entelegynae</taxon>
        <taxon>Araneoidea</taxon>
        <taxon>Araneidae</taxon>
        <taxon>Argiope</taxon>
    </lineage>
</organism>
<evidence type="ECO:0000313" key="1">
    <source>
        <dbReference type="EMBL" id="KAF8792613.1"/>
    </source>
</evidence>
<proteinExistence type="predicted"/>
<comment type="caution">
    <text evidence="1">The sequence shown here is derived from an EMBL/GenBank/DDBJ whole genome shotgun (WGS) entry which is preliminary data.</text>
</comment>
<protein>
    <submittedName>
        <fullName evidence="1">Uncharacterized protein</fullName>
    </submittedName>
</protein>
<dbReference type="Proteomes" id="UP000807504">
    <property type="component" value="Unassembled WGS sequence"/>
</dbReference>
<sequence length="174" mass="19440">MTHQADTSCKGGQSPWIPPLYLLLLGANAVSKQRLCTNRKTSPENLNIKEISQPKCKTQTGTIRPTLMPGRPEQWIPPPLSTTALGFANAVSKQRLWDQPQEILPENLNYKRLDINNHNCKTQNRDTIRPTTHAREARAVDPNPLSTTALGANAVSKQRALYQPQENSPRKSKL</sequence>
<accession>A0A8T0FV19</accession>
<reference evidence="1" key="1">
    <citation type="journal article" date="2020" name="bioRxiv">
        <title>Chromosome-level reference genome of the European wasp spider Argiope bruennichi: a resource for studies on range expansion and evolutionary adaptation.</title>
        <authorList>
            <person name="Sheffer M.M."/>
            <person name="Hoppe A."/>
            <person name="Krehenwinkel H."/>
            <person name="Uhl G."/>
            <person name="Kuss A.W."/>
            <person name="Jensen L."/>
            <person name="Jensen C."/>
            <person name="Gillespie R.G."/>
            <person name="Hoff K.J."/>
            <person name="Prost S."/>
        </authorList>
    </citation>
    <scope>NUCLEOTIDE SEQUENCE</scope>
</reference>
<reference evidence="1" key="2">
    <citation type="submission" date="2020-06" db="EMBL/GenBank/DDBJ databases">
        <authorList>
            <person name="Sheffer M."/>
        </authorList>
    </citation>
    <scope>NUCLEOTIDE SEQUENCE</scope>
</reference>
<dbReference type="AlphaFoldDB" id="A0A8T0FV19"/>
<keyword evidence="2" id="KW-1185">Reference proteome</keyword>
<gene>
    <name evidence="1" type="ORF">HNY73_004187</name>
</gene>
<name>A0A8T0FV19_ARGBR</name>